<evidence type="ECO:0000256" key="14">
    <source>
        <dbReference type="SAM" id="Phobius"/>
    </source>
</evidence>
<proteinExistence type="inferred from homology"/>
<evidence type="ECO:0000256" key="13">
    <source>
        <dbReference type="ARBA" id="ARBA00030987"/>
    </source>
</evidence>
<keyword evidence="10" id="KW-0496">Mitochondrion</keyword>
<comment type="subcellular location">
    <subcellularLocation>
        <location evidence="1">Mitochondrion inner membrane</location>
        <topology evidence="1">Single-pass membrane protein</topology>
    </subcellularLocation>
</comment>
<evidence type="ECO:0000256" key="4">
    <source>
        <dbReference type="ARBA" id="ARBA00022448"/>
    </source>
</evidence>
<evidence type="ECO:0000256" key="7">
    <source>
        <dbReference type="ARBA" id="ARBA00022792"/>
    </source>
</evidence>
<keyword evidence="4" id="KW-0813">Transport</keyword>
<evidence type="ECO:0000256" key="9">
    <source>
        <dbReference type="ARBA" id="ARBA00022989"/>
    </source>
</evidence>
<feature type="transmembrane region" description="Helical" evidence="14">
    <location>
        <begin position="112"/>
        <end position="132"/>
    </location>
</feature>
<dbReference type="InterPro" id="IPR009866">
    <property type="entry name" value="NADH_UbQ_OxRdtase_NDUFB4_su"/>
</dbReference>
<organism evidence="15 16">
    <name type="scientific">Ciona savignyi</name>
    <name type="common">Pacific transparent sea squirt</name>
    <dbReference type="NCBI Taxonomy" id="51511"/>
    <lineage>
        <taxon>Eukaryota</taxon>
        <taxon>Metazoa</taxon>
        <taxon>Chordata</taxon>
        <taxon>Tunicata</taxon>
        <taxon>Ascidiacea</taxon>
        <taxon>Phlebobranchia</taxon>
        <taxon>Cionidae</taxon>
        <taxon>Ciona</taxon>
    </lineage>
</organism>
<evidence type="ECO:0000256" key="12">
    <source>
        <dbReference type="ARBA" id="ARBA00030212"/>
    </source>
</evidence>
<keyword evidence="9 14" id="KW-1133">Transmembrane helix</keyword>
<dbReference type="AlphaFoldDB" id="H2ZIW6"/>
<keyword evidence="11 14" id="KW-0472">Membrane</keyword>
<keyword evidence="6 14" id="KW-0812">Transmembrane</keyword>
<keyword evidence="8" id="KW-0249">Electron transport</keyword>
<reference evidence="15" key="2">
    <citation type="submission" date="2025-08" db="UniProtKB">
        <authorList>
            <consortium name="Ensembl"/>
        </authorList>
    </citation>
    <scope>IDENTIFICATION</scope>
</reference>
<dbReference type="GO" id="GO:0005743">
    <property type="term" value="C:mitochondrial inner membrane"/>
    <property type="evidence" value="ECO:0007669"/>
    <property type="project" value="UniProtKB-SubCell"/>
</dbReference>
<evidence type="ECO:0000256" key="8">
    <source>
        <dbReference type="ARBA" id="ARBA00022982"/>
    </source>
</evidence>
<name>H2ZIW6_CIOSA</name>
<sequence>MASTEYVSPLMKLLREDRLFRPRLNYKTNAWTSMPPTIDPKNWTEILPEEQRKHNQRMELKGRMRRHYWKLSYHPTNGKWFCAPMSDPSVIRHNWVNSVWHISSSMKATPRLMFYIFGAWSIPIIYGCMAFNSSHFLNKYASIVKT</sequence>
<evidence type="ECO:0000256" key="2">
    <source>
        <dbReference type="ARBA" id="ARBA00007260"/>
    </source>
</evidence>
<protein>
    <recommendedName>
        <fullName evidence="3">NADH dehydrogenase [ubiquinone] 1 beta subcomplex subunit 4</fullName>
    </recommendedName>
    <alternativeName>
        <fullName evidence="12">Complex I-B15</fullName>
    </alternativeName>
    <alternativeName>
        <fullName evidence="13">NADH-ubiquinone oxidoreductase B15 subunit</fullName>
    </alternativeName>
</protein>
<comment type="similarity">
    <text evidence="2">Belongs to the complex I NDUFB4 subunit family.</text>
</comment>
<evidence type="ECO:0000256" key="5">
    <source>
        <dbReference type="ARBA" id="ARBA00022660"/>
    </source>
</evidence>
<evidence type="ECO:0000256" key="3">
    <source>
        <dbReference type="ARBA" id="ARBA00018681"/>
    </source>
</evidence>
<evidence type="ECO:0000256" key="11">
    <source>
        <dbReference type="ARBA" id="ARBA00023136"/>
    </source>
</evidence>
<reference evidence="15" key="3">
    <citation type="submission" date="2025-09" db="UniProtKB">
        <authorList>
            <consortium name="Ensembl"/>
        </authorList>
    </citation>
    <scope>IDENTIFICATION</scope>
</reference>
<evidence type="ECO:0000256" key="1">
    <source>
        <dbReference type="ARBA" id="ARBA00004434"/>
    </source>
</evidence>
<dbReference type="InParanoid" id="H2ZIW6"/>
<reference evidence="16" key="1">
    <citation type="submission" date="2003-08" db="EMBL/GenBank/DDBJ databases">
        <authorList>
            <person name="Birren B."/>
            <person name="Nusbaum C."/>
            <person name="Abebe A."/>
            <person name="Abouelleil A."/>
            <person name="Adekoya E."/>
            <person name="Ait-zahra M."/>
            <person name="Allen N."/>
            <person name="Allen T."/>
            <person name="An P."/>
            <person name="Anderson M."/>
            <person name="Anderson S."/>
            <person name="Arachchi H."/>
            <person name="Armbruster J."/>
            <person name="Bachantsang P."/>
            <person name="Baldwin J."/>
            <person name="Barry A."/>
            <person name="Bayul T."/>
            <person name="Blitshsteyn B."/>
            <person name="Bloom T."/>
            <person name="Blye J."/>
            <person name="Boguslavskiy L."/>
            <person name="Borowsky M."/>
            <person name="Boukhgalter B."/>
            <person name="Brunache A."/>
            <person name="Butler J."/>
            <person name="Calixte N."/>
            <person name="Calvo S."/>
            <person name="Camarata J."/>
            <person name="Campo K."/>
            <person name="Chang J."/>
            <person name="Cheshatsang Y."/>
            <person name="Citroen M."/>
            <person name="Collymore A."/>
            <person name="Considine T."/>
            <person name="Cook A."/>
            <person name="Cooke P."/>
            <person name="Corum B."/>
            <person name="Cuomo C."/>
            <person name="David R."/>
            <person name="Dawoe T."/>
            <person name="Degray S."/>
            <person name="Dodge S."/>
            <person name="Dooley K."/>
            <person name="Dorje P."/>
            <person name="Dorjee K."/>
            <person name="Dorris L."/>
            <person name="Duffey N."/>
            <person name="Dupes A."/>
            <person name="Elkins T."/>
            <person name="Engels R."/>
            <person name="Erickson J."/>
            <person name="Farina A."/>
            <person name="Faro S."/>
            <person name="Ferreira P."/>
            <person name="Fischer H."/>
            <person name="Fitzgerald M."/>
            <person name="Foley K."/>
            <person name="Gage D."/>
            <person name="Galagan J."/>
            <person name="Gearin G."/>
            <person name="Gnerre S."/>
            <person name="Gnirke A."/>
            <person name="Goyette A."/>
            <person name="Graham J."/>
            <person name="Grandbois E."/>
            <person name="Gyaltsen K."/>
            <person name="Hafez N."/>
            <person name="Hagopian D."/>
            <person name="Hagos B."/>
            <person name="Hall J."/>
            <person name="Hatcher B."/>
            <person name="Heller A."/>
            <person name="Higgins H."/>
            <person name="Honan T."/>
            <person name="Horn A."/>
            <person name="Houde N."/>
            <person name="Hughes L."/>
            <person name="Hulme W."/>
            <person name="Husby E."/>
            <person name="Iliev I."/>
            <person name="Jaffe D."/>
            <person name="Jones C."/>
            <person name="Kamal M."/>
            <person name="Kamat A."/>
            <person name="Kamvysselis M."/>
            <person name="Karlsson E."/>
            <person name="Kells C."/>
            <person name="Kieu A."/>
            <person name="Kisner P."/>
            <person name="Kodira C."/>
            <person name="Kulbokas E."/>
            <person name="Labutti K."/>
            <person name="Lama D."/>
            <person name="Landers T."/>
            <person name="Leger J."/>
            <person name="Levine S."/>
            <person name="Lewis D."/>
            <person name="Lewis T."/>
            <person name="Lindblad-toh K."/>
            <person name="Liu X."/>
            <person name="Lokyitsang T."/>
            <person name="Lokyitsang Y."/>
            <person name="Lucien O."/>
            <person name="Lui A."/>
            <person name="Ma L.J."/>
            <person name="Mabbitt R."/>
            <person name="Macdonald J."/>
            <person name="Maclean C."/>
            <person name="Major J."/>
            <person name="Manning J."/>
            <person name="Marabella R."/>
            <person name="Maru K."/>
            <person name="Matthews C."/>
            <person name="Mauceli E."/>
            <person name="Mccarthy M."/>
            <person name="Mcdonough S."/>
            <person name="Mcghee T."/>
            <person name="Meldrim J."/>
            <person name="Meneus L."/>
            <person name="Mesirov J."/>
            <person name="Mihalev A."/>
            <person name="Mihova T."/>
            <person name="Mikkelsen T."/>
            <person name="Mlenga V."/>
            <person name="Moru K."/>
            <person name="Mozes J."/>
            <person name="Mulrain L."/>
            <person name="Munson G."/>
            <person name="Naylor J."/>
            <person name="Newes C."/>
            <person name="Nguyen C."/>
            <person name="Nguyen N."/>
            <person name="Nguyen T."/>
            <person name="Nicol R."/>
            <person name="Nielsen C."/>
            <person name="Nizzari M."/>
            <person name="Norbu C."/>
            <person name="Norbu N."/>
            <person name="O'donnell P."/>
            <person name="Okoawo O."/>
            <person name="O'leary S."/>
            <person name="Omotosho B."/>
            <person name="O'neill K."/>
            <person name="Osman S."/>
            <person name="Parker S."/>
            <person name="Perrin D."/>
            <person name="Phunkhang P."/>
            <person name="Piqani B."/>
            <person name="Purcell S."/>
            <person name="Rachupka T."/>
            <person name="Ramasamy U."/>
            <person name="Rameau R."/>
            <person name="Ray V."/>
            <person name="Raymond C."/>
            <person name="Retta R."/>
            <person name="Richardson S."/>
            <person name="Rise C."/>
            <person name="Rodriguez J."/>
            <person name="Rogers J."/>
            <person name="Rogov P."/>
            <person name="Rutman M."/>
            <person name="Schupbach R."/>
            <person name="Seaman C."/>
            <person name="Settipalli S."/>
            <person name="Sharpe T."/>
            <person name="Sheridan J."/>
            <person name="Sherpa N."/>
            <person name="Shi J."/>
            <person name="Smirnov S."/>
            <person name="Smith C."/>
            <person name="Sougnez C."/>
            <person name="Spencer B."/>
            <person name="Stalker J."/>
            <person name="Stange-thomann N."/>
            <person name="Stavropoulos S."/>
            <person name="Stetson K."/>
            <person name="Stone C."/>
            <person name="Stone S."/>
            <person name="Stubbs M."/>
            <person name="Talamas J."/>
            <person name="Tchuinga P."/>
            <person name="Tenzing P."/>
            <person name="Tesfaye S."/>
            <person name="Theodore J."/>
            <person name="Thoulutsang Y."/>
            <person name="Topham K."/>
            <person name="Towey S."/>
            <person name="Tsamla T."/>
            <person name="Tsomo N."/>
            <person name="Vallee D."/>
            <person name="Vassiliev H."/>
            <person name="Venkataraman V."/>
            <person name="Vinson J."/>
            <person name="Vo A."/>
            <person name="Wade C."/>
            <person name="Wang S."/>
            <person name="Wangchuk T."/>
            <person name="Wangdi T."/>
            <person name="Whittaker C."/>
            <person name="Wilkinson J."/>
            <person name="Wu Y."/>
            <person name="Wyman D."/>
            <person name="Yadav S."/>
            <person name="Yang S."/>
            <person name="Yang X."/>
            <person name="Yeager S."/>
            <person name="Yee E."/>
            <person name="Young G."/>
            <person name="Zainoun J."/>
            <person name="Zembeck L."/>
            <person name="Zimmer A."/>
            <person name="Zody M."/>
            <person name="Lander E."/>
        </authorList>
    </citation>
    <scope>NUCLEOTIDE SEQUENCE [LARGE SCALE GENOMIC DNA]</scope>
</reference>
<keyword evidence="5" id="KW-0679">Respiratory chain</keyword>
<evidence type="ECO:0000256" key="10">
    <source>
        <dbReference type="ARBA" id="ARBA00023128"/>
    </source>
</evidence>
<evidence type="ECO:0000313" key="16">
    <source>
        <dbReference type="Proteomes" id="UP000007875"/>
    </source>
</evidence>
<keyword evidence="16" id="KW-1185">Reference proteome</keyword>
<dbReference type="Pfam" id="PF07225">
    <property type="entry name" value="NDUF_B4"/>
    <property type="match status" value="1"/>
</dbReference>
<dbReference type="Ensembl" id="ENSCSAVT00000017723.1">
    <property type="protein sequence ID" value="ENSCSAVP00000017532.1"/>
    <property type="gene ID" value="ENSCSAVG00000010326.1"/>
</dbReference>
<accession>H2ZIW6</accession>
<dbReference type="Proteomes" id="UP000007875">
    <property type="component" value="Unassembled WGS sequence"/>
</dbReference>
<dbReference type="HOGENOM" id="CLU_1776808_0_0_1"/>
<evidence type="ECO:0000313" key="15">
    <source>
        <dbReference type="Ensembl" id="ENSCSAVP00000017532.1"/>
    </source>
</evidence>
<keyword evidence="7" id="KW-0999">Mitochondrion inner membrane</keyword>
<evidence type="ECO:0000256" key="6">
    <source>
        <dbReference type="ARBA" id="ARBA00022692"/>
    </source>
</evidence>